<sequence length="278" mass="31499">MAKFLKKIVFLLLAVILLFWLYSKIINTHSSGDDFANPSRSERLLDRLFGREPKPDPIIPAAEITVRIPEGWTNDDIATYLAQTGPWLAADVLEAAKGKEGYLFPDTYRVYASSTAASVVDKMLKNFDAKLTDELRADITKQGKTVEDIIIMASLIEKEAPINYNKEEDEDARIIGGIFWNRLKIGQGLQSDATLSYILKDKEDQHSGADLQIDSLYNTYKYRGLPPGPIANPGLLAIRAAIYPATTKYYYFLTTPDRQVIYAKTYEEHLQNKYKYLK</sequence>
<dbReference type="PANTHER" id="PTHR30518:SF2">
    <property type="entry name" value="ENDOLYTIC MUREIN TRANSGLYCOSYLASE"/>
    <property type="match status" value="1"/>
</dbReference>
<protein>
    <recommendedName>
        <fullName evidence="7">Endolytic murein transglycosylase</fullName>
        <ecNumber evidence="7">4.2.2.29</ecNumber>
    </recommendedName>
    <alternativeName>
        <fullName evidence="7">Peptidoglycan lytic transglycosylase</fullName>
    </alternativeName>
    <alternativeName>
        <fullName evidence="7">Peptidoglycan polymerization terminase</fullName>
    </alternativeName>
</protein>
<keyword evidence="2 7" id="KW-0812">Transmembrane</keyword>
<dbReference type="GO" id="GO:0071555">
    <property type="term" value="P:cell wall organization"/>
    <property type="evidence" value="ECO:0007669"/>
    <property type="project" value="UniProtKB-KW"/>
</dbReference>
<keyword evidence="4 7" id="KW-0472">Membrane</keyword>
<accession>A0A2H0V946</accession>
<evidence type="ECO:0000256" key="3">
    <source>
        <dbReference type="ARBA" id="ARBA00022989"/>
    </source>
</evidence>
<evidence type="ECO:0000313" key="9">
    <source>
        <dbReference type="Proteomes" id="UP000229972"/>
    </source>
</evidence>
<evidence type="ECO:0000256" key="7">
    <source>
        <dbReference type="HAMAP-Rule" id="MF_02065"/>
    </source>
</evidence>
<dbReference type="AlphaFoldDB" id="A0A2H0V946"/>
<evidence type="ECO:0000256" key="2">
    <source>
        <dbReference type="ARBA" id="ARBA00022692"/>
    </source>
</evidence>
<dbReference type="HAMAP" id="MF_02065">
    <property type="entry name" value="MltG"/>
    <property type="match status" value="1"/>
</dbReference>
<evidence type="ECO:0000256" key="5">
    <source>
        <dbReference type="ARBA" id="ARBA00023239"/>
    </source>
</evidence>
<dbReference type="GO" id="GO:0005886">
    <property type="term" value="C:plasma membrane"/>
    <property type="evidence" value="ECO:0007669"/>
    <property type="project" value="UniProtKB-UniRule"/>
</dbReference>
<dbReference type="Proteomes" id="UP000229972">
    <property type="component" value="Unassembled WGS sequence"/>
</dbReference>
<keyword evidence="1 7" id="KW-1003">Cell membrane</keyword>
<feature type="site" description="Important for catalytic activity" evidence="7">
    <location>
        <position position="159"/>
    </location>
</feature>
<evidence type="ECO:0000256" key="4">
    <source>
        <dbReference type="ARBA" id="ARBA00023136"/>
    </source>
</evidence>
<evidence type="ECO:0000256" key="1">
    <source>
        <dbReference type="ARBA" id="ARBA00022475"/>
    </source>
</evidence>
<comment type="caution">
    <text evidence="8">The sequence shown here is derived from an EMBL/GenBank/DDBJ whole genome shotgun (WGS) entry which is preliminary data.</text>
</comment>
<dbReference type="Pfam" id="PF02618">
    <property type="entry name" value="YceG"/>
    <property type="match status" value="1"/>
</dbReference>
<keyword evidence="6 7" id="KW-0961">Cell wall biogenesis/degradation</keyword>
<evidence type="ECO:0000256" key="6">
    <source>
        <dbReference type="ARBA" id="ARBA00023316"/>
    </source>
</evidence>
<comment type="similarity">
    <text evidence="7">Belongs to the transglycosylase MltG family.</text>
</comment>
<keyword evidence="3 7" id="KW-1133">Transmembrane helix</keyword>
<dbReference type="EC" id="4.2.2.29" evidence="7"/>
<name>A0A2H0V946_9BACT</name>
<comment type="catalytic activity">
    <reaction evidence="7">
        <text>a peptidoglycan chain = a peptidoglycan chain with N-acetyl-1,6-anhydromuramyl-[peptide] at the reducing end + a peptidoglycan chain with N-acetylglucosamine at the non-reducing end.</text>
        <dbReference type="EC" id="4.2.2.29"/>
    </reaction>
</comment>
<dbReference type="NCBIfam" id="TIGR00247">
    <property type="entry name" value="endolytic transglycosylase MltG"/>
    <property type="match status" value="1"/>
</dbReference>
<dbReference type="EMBL" id="PFAL01000015">
    <property type="protein sequence ID" value="PIR95593.1"/>
    <property type="molecule type" value="Genomic_DNA"/>
</dbReference>
<reference evidence="9" key="1">
    <citation type="submission" date="2017-09" db="EMBL/GenBank/DDBJ databases">
        <title>Depth-based differentiation of microbial function through sediment-hosted aquifers and enrichment of novel symbionts in the deep terrestrial subsurface.</title>
        <authorList>
            <person name="Probst A.J."/>
            <person name="Ladd B."/>
            <person name="Jarett J.K."/>
            <person name="Geller-Mcgrath D.E."/>
            <person name="Sieber C.M.K."/>
            <person name="Emerson J.B."/>
            <person name="Anantharaman K."/>
            <person name="Thomas B.C."/>
            <person name="Malmstrom R."/>
            <person name="Stieglmeier M."/>
            <person name="Klingl A."/>
            <person name="Woyke T."/>
            <person name="Ryan C.M."/>
            <person name="Banfield J.F."/>
        </authorList>
    </citation>
    <scope>NUCLEOTIDE SEQUENCE [LARGE SCALE GENOMIC DNA]</scope>
</reference>
<proteinExistence type="inferred from homology"/>
<gene>
    <name evidence="7" type="primary">mltG</name>
    <name evidence="8" type="ORF">COT93_01530</name>
</gene>
<dbReference type="PANTHER" id="PTHR30518">
    <property type="entry name" value="ENDOLYTIC MUREIN TRANSGLYCOSYLASE"/>
    <property type="match status" value="1"/>
</dbReference>
<dbReference type="CDD" id="cd08010">
    <property type="entry name" value="MltG_like"/>
    <property type="match status" value="1"/>
</dbReference>
<dbReference type="GO" id="GO:0009252">
    <property type="term" value="P:peptidoglycan biosynthetic process"/>
    <property type="evidence" value="ECO:0007669"/>
    <property type="project" value="UniProtKB-UniRule"/>
</dbReference>
<comment type="function">
    <text evidence="7">Functions as a peptidoglycan terminase that cleaves nascent peptidoglycan strands endolytically to terminate their elongation.</text>
</comment>
<evidence type="ECO:0000313" key="8">
    <source>
        <dbReference type="EMBL" id="PIR95593.1"/>
    </source>
</evidence>
<dbReference type="GO" id="GO:0008932">
    <property type="term" value="F:lytic endotransglycosylase activity"/>
    <property type="evidence" value="ECO:0007669"/>
    <property type="project" value="UniProtKB-UniRule"/>
</dbReference>
<organism evidence="8 9">
    <name type="scientific">Candidatus Falkowbacteria bacterium CG10_big_fil_rev_8_21_14_0_10_37_18</name>
    <dbReference type="NCBI Taxonomy" id="1974562"/>
    <lineage>
        <taxon>Bacteria</taxon>
        <taxon>Candidatus Falkowiibacteriota</taxon>
    </lineage>
</organism>
<keyword evidence="5 7" id="KW-0456">Lyase</keyword>
<dbReference type="InterPro" id="IPR003770">
    <property type="entry name" value="MLTG-like"/>
</dbReference>